<sequence>MRRTQDWKDSGSGRNPGEVRRFGGDSDKMAGKAEKESESRGDSDKMARKKGKESESGGDSDKLARKGRKRVRIRG</sequence>
<keyword evidence="3" id="KW-1185">Reference proteome</keyword>
<feature type="compositionally biased region" description="Basic and acidic residues" evidence="1">
    <location>
        <begin position="1"/>
        <end position="64"/>
    </location>
</feature>
<proteinExistence type="predicted"/>
<dbReference type="AlphaFoldDB" id="A0A3A1R4M8"/>
<gene>
    <name evidence="2" type="ORF">D3H55_10645</name>
</gene>
<feature type="compositionally biased region" description="Basic residues" evidence="1">
    <location>
        <begin position="65"/>
        <end position="75"/>
    </location>
</feature>
<name>A0A3A1R4M8_9BACI</name>
<evidence type="ECO:0000313" key="3">
    <source>
        <dbReference type="Proteomes" id="UP000265801"/>
    </source>
</evidence>
<accession>A0A3A1R4M8</accession>
<protein>
    <submittedName>
        <fullName evidence="2">Uncharacterized protein</fullName>
    </submittedName>
</protein>
<feature type="region of interest" description="Disordered" evidence="1">
    <location>
        <begin position="1"/>
        <end position="75"/>
    </location>
</feature>
<evidence type="ECO:0000313" key="2">
    <source>
        <dbReference type="EMBL" id="RIW34044.1"/>
    </source>
</evidence>
<reference evidence="2 3" key="1">
    <citation type="submission" date="2018-09" db="EMBL/GenBank/DDBJ databases">
        <title>Bacillus saliacetes sp. nov., isolated from Thai shrimp paste (Ka-pi).</title>
        <authorList>
            <person name="Daroonpunt R."/>
            <person name="Tanasupawat S."/>
            <person name="Yiamsombut S."/>
        </authorList>
    </citation>
    <scope>NUCLEOTIDE SEQUENCE [LARGE SCALE GENOMIC DNA]</scope>
    <source>
        <strain evidence="2 3">SKP7-4</strain>
    </source>
</reference>
<dbReference type="RefSeq" id="WP_119546891.1">
    <property type="nucleotide sequence ID" value="NZ_QXIR01000012.1"/>
</dbReference>
<organism evidence="2 3">
    <name type="scientific">Bacillus salacetis</name>
    <dbReference type="NCBI Taxonomy" id="2315464"/>
    <lineage>
        <taxon>Bacteria</taxon>
        <taxon>Bacillati</taxon>
        <taxon>Bacillota</taxon>
        <taxon>Bacilli</taxon>
        <taxon>Bacillales</taxon>
        <taxon>Bacillaceae</taxon>
        <taxon>Bacillus</taxon>
    </lineage>
</organism>
<comment type="caution">
    <text evidence="2">The sequence shown here is derived from an EMBL/GenBank/DDBJ whole genome shotgun (WGS) entry which is preliminary data.</text>
</comment>
<dbReference type="Proteomes" id="UP000265801">
    <property type="component" value="Unassembled WGS sequence"/>
</dbReference>
<dbReference type="EMBL" id="QXIR01000012">
    <property type="protein sequence ID" value="RIW34044.1"/>
    <property type="molecule type" value="Genomic_DNA"/>
</dbReference>
<evidence type="ECO:0000256" key="1">
    <source>
        <dbReference type="SAM" id="MobiDB-lite"/>
    </source>
</evidence>